<feature type="region of interest" description="Disordered" evidence="1">
    <location>
        <begin position="15"/>
        <end position="54"/>
    </location>
</feature>
<reference evidence="2" key="1">
    <citation type="submission" date="2014-09" db="EMBL/GenBank/DDBJ databases">
        <authorList>
            <person name="Magalhaes I.L.F."/>
            <person name="Oliveira U."/>
            <person name="Santos F.R."/>
            <person name="Vidigal T.H.D.A."/>
            <person name="Brescovit A.D."/>
            <person name="Santos A.J."/>
        </authorList>
    </citation>
    <scope>NUCLEOTIDE SEQUENCE</scope>
    <source>
        <tissue evidence="2">Shoot tissue taken approximately 20 cm above the soil surface</tissue>
    </source>
</reference>
<dbReference type="AlphaFoldDB" id="A0A0A9B7S8"/>
<feature type="compositionally biased region" description="Pro residues" evidence="1">
    <location>
        <begin position="24"/>
        <end position="36"/>
    </location>
</feature>
<dbReference type="EMBL" id="GBRH01239692">
    <property type="protein sequence ID" value="JAD58203.1"/>
    <property type="molecule type" value="Transcribed_RNA"/>
</dbReference>
<name>A0A0A9B7S8_ARUDO</name>
<protein>
    <submittedName>
        <fullName evidence="2">Uncharacterized protein</fullName>
    </submittedName>
</protein>
<accession>A0A0A9B7S8</accession>
<organism evidence="2">
    <name type="scientific">Arundo donax</name>
    <name type="common">Giant reed</name>
    <name type="synonym">Donax arundinaceus</name>
    <dbReference type="NCBI Taxonomy" id="35708"/>
    <lineage>
        <taxon>Eukaryota</taxon>
        <taxon>Viridiplantae</taxon>
        <taxon>Streptophyta</taxon>
        <taxon>Embryophyta</taxon>
        <taxon>Tracheophyta</taxon>
        <taxon>Spermatophyta</taxon>
        <taxon>Magnoliopsida</taxon>
        <taxon>Liliopsida</taxon>
        <taxon>Poales</taxon>
        <taxon>Poaceae</taxon>
        <taxon>PACMAD clade</taxon>
        <taxon>Arundinoideae</taxon>
        <taxon>Arundineae</taxon>
        <taxon>Arundo</taxon>
    </lineage>
</organism>
<evidence type="ECO:0000256" key="1">
    <source>
        <dbReference type="SAM" id="MobiDB-lite"/>
    </source>
</evidence>
<proteinExistence type="predicted"/>
<sequence length="54" mass="5929">MKDLFFHQIPGPHLDVRRRLLDPGPSPRHAPSPAHPWVPASTCSAVELDPGPRA</sequence>
<evidence type="ECO:0000313" key="2">
    <source>
        <dbReference type="EMBL" id="JAD58203.1"/>
    </source>
</evidence>
<reference evidence="2" key="2">
    <citation type="journal article" date="2015" name="Data Brief">
        <title>Shoot transcriptome of the giant reed, Arundo donax.</title>
        <authorList>
            <person name="Barrero R.A."/>
            <person name="Guerrero F.D."/>
            <person name="Moolhuijzen P."/>
            <person name="Goolsby J.A."/>
            <person name="Tidwell J."/>
            <person name="Bellgard S.E."/>
            <person name="Bellgard M.I."/>
        </authorList>
    </citation>
    <scope>NUCLEOTIDE SEQUENCE</scope>
    <source>
        <tissue evidence="2">Shoot tissue taken approximately 20 cm above the soil surface</tissue>
    </source>
</reference>